<dbReference type="InterPro" id="IPR011009">
    <property type="entry name" value="Kinase-like_dom_sf"/>
</dbReference>
<gene>
    <name evidence="2" type="ORF">SAMN02910354_01092</name>
</gene>
<name>A0A1G5C9X4_9PAST</name>
<dbReference type="GO" id="GO:0016740">
    <property type="term" value="F:transferase activity"/>
    <property type="evidence" value="ECO:0007669"/>
    <property type="project" value="UniProtKB-KW"/>
</dbReference>
<dbReference type="EMBL" id="FMUQ01000007">
    <property type="protein sequence ID" value="SCX99136.1"/>
    <property type="molecule type" value="Genomic_DNA"/>
</dbReference>
<keyword evidence="2" id="KW-0808">Transferase</keyword>
<comment type="caution">
    <text evidence="2">The sequence shown here is derived from an EMBL/GenBank/DDBJ whole genome shotgun (WGS) entry which is preliminary data.</text>
</comment>
<evidence type="ECO:0000259" key="1">
    <source>
        <dbReference type="Pfam" id="PF01636"/>
    </source>
</evidence>
<keyword evidence="3" id="KW-1185">Reference proteome</keyword>
<organism evidence="2 3">
    <name type="scientific">Basfia succiniciproducens</name>
    <dbReference type="NCBI Taxonomy" id="653940"/>
    <lineage>
        <taxon>Bacteria</taxon>
        <taxon>Pseudomonadati</taxon>
        <taxon>Pseudomonadota</taxon>
        <taxon>Gammaproteobacteria</taxon>
        <taxon>Pasteurellales</taxon>
        <taxon>Pasteurellaceae</taxon>
        <taxon>Basfia</taxon>
    </lineage>
</organism>
<dbReference type="InterPro" id="IPR002575">
    <property type="entry name" value="Aminoglycoside_PTrfase"/>
</dbReference>
<sequence length="249" mass="29371">MTTKKQAVFSRLVNELVQKNQGKRIFSFDFENQTYWVKQPEKLTGVWKILKPHPKQSFREELHILKNLYERGAPVPQVILSGEDFFVLKDVGPTLNHWIENAGLNLTPAEKNQILVDAIKALTPLHKKGVTHGRPAIRDIAWRQGKVTFMDFESHSRSLNLQWHKIRDVLVFIHSLCRSKHLSGEQIQYLINKYEEYCEPDLWQDVLNLVAKFRFLYYILLVFKPVARMDLIAIYRLFQYLLPLTRENK</sequence>
<dbReference type="RefSeq" id="WP_090654974.1">
    <property type="nucleotide sequence ID" value="NZ_CP015031.1"/>
</dbReference>
<reference evidence="2 3" key="1">
    <citation type="submission" date="2016-10" db="EMBL/GenBank/DDBJ databases">
        <authorList>
            <person name="Varghese N."/>
            <person name="Submissions S."/>
        </authorList>
    </citation>
    <scope>NUCLEOTIDE SEQUENCE [LARGE SCALE GENOMIC DNA]</scope>
    <source>
        <strain evidence="2 3">DSM 22022</strain>
    </source>
</reference>
<protein>
    <submittedName>
        <fullName evidence="2">tRNA A-37 threonylcarbamoyl transferase component Bud32</fullName>
    </submittedName>
</protein>
<accession>A0A1G5C9X4</accession>
<feature type="domain" description="Aminoglycoside phosphotransferase" evidence="1">
    <location>
        <begin position="26"/>
        <end position="139"/>
    </location>
</feature>
<evidence type="ECO:0000313" key="3">
    <source>
        <dbReference type="Proteomes" id="UP000199588"/>
    </source>
</evidence>
<dbReference type="SUPFAM" id="SSF56112">
    <property type="entry name" value="Protein kinase-like (PK-like)"/>
    <property type="match status" value="1"/>
</dbReference>
<dbReference type="Proteomes" id="UP000199588">
    <property type="component" value="Unassembled WGS sequence"/>
</dbReference>
<dbReference type="Pfam" id="PF01636">
    <property type="entry name" value="APH"/>
    <property type="match status" value="1"/>
</dbReference>
<evidence type="ECO:0000313" key="2">
    <source>
        <dbReference type="EMBL" id="SCX99136.1"/>
    </source>
</evidence>
<proteinExistence type="predicted"/>